<dbReference type="InterPro" id="IPR057672">
    <property type="entry name" value="TPR_IPO4/5"/>
</dbReference>
<accession>A0ABM1DVH2</accession>
<dbReference type="InterPro" id="IPR040122">
    <property type="entry name" value="Importin_beta"/>
</dbReference>
<dbReference type="Pfam" id="PF25780">
    <property type="entry name" value="TPR_IPO5"/>
    <property type="match status" value="1"/>
</dbReference>
<evidence type="ECO:0000256" key="5">
    <source>
        <dbReference type="ARBA" id="ARBA00022737"/>
    </source>
</evidence>
<keyword evidence="6" id="KW-0653">Protein transport</keyword>
<keyword evidence="9" id="KW-1185">Reference proteome</keyword>
<dbReference type="SUPFAM" id="SSF48371">
    <property type="entry name" value="ARM repeat"/>
    <property type="match status" value="1"/>
</dbReference>
<feature type="domain" description="IPO4/5-like TPR repeats" evidence="8">
    <location>
        <begin position="41"/>
        <end position="165"/>
    </location>
</feature>
<evidence type="ECO:0000259" key="8">
    <source>
        <dbReference type="Pfam" id="PF25780"/>
    </source>
</evidence>
<proteinExistence type="predicted"/>
<sequence>MAALLLRRLIIGSFDEFYPTLAPEIQAGMKEQLLLAVHEEQNDVVRKKVCDVVAELARSFIDEEGVNHWPESLKFLFDLVSSPNAALREAALLILSVTPGIFANQQQHYMDVIRQMLLQCLGDTENPQVRLAAVKATTAFLLAHDKEPGVQRHFVDCLPGLLSGVAVDLRETGEVSGGA</sequence>
<evidence type="ECO:0000256" key="6">
    <source>
        <dbReference type="ARBA" id="ARBA00022927"/>
    </source>
</evidence>
<dbReference type="RefSeq" id="XP_014663943.1">
    <property type="nucleotide sequence ID" value="XM_014808457.1"/>
</dbReference>
<dbReference type="GeneID" id="106806492"/>
<dbReference type="PANTHER" id="PTHR10527">
    <property type="entry name" value="IMPORTIN BETA"/>
    <property type="match status" value="1"/>
</dbReference>
<name>A0ABM1DVH2_PRICU</name>
<comment type="subcellular location">
    <subcellularLocation>
        <location evidence="2">Cytoplasm</location>
    </subcellularLocation>
    <subcellularLocation>
        <location evidence="1">Nucleus</location>
    </subcellularLocation>
</comment>
<evidence type="ECO:0000313" key="9">
    <source>
        <dbReference type="Proteomes" id="UP000695022"/>
    </source>
</evidence>
<keyword evidence="3" id="KW-0813">Transport</keyword>
<evidence type="ECO:0000313" key="10">
    <source>
        <dbReference type="RefSeq" id="XP_014663943.1"/>
    </source>
</evidence>
<dbReference type="Gene3D" id="1.25.10.10">
    <property type="entry name" value="Leucine-rich Repeat Variant"/>
    <property type="match status" value="1"/>
</dbReference>
<dbReference type="InterPro" id="IPR011989">
    <property type="entry name" value="ARM-like"/>
</dbReference>
<keyword evidence="7" id="KW-0539">Nucleus</keyword>
<organism evidence="9 10">
    <name type="scientific">Priapulus caudatus</name>
    <name type="common">Priapulid worm</name>
    <dbReference type="NCBI Taxonomy" id="37621"/>
    <lineage>
        <taxon>Eukaryota</taxon>
        <taxon>Metazoa</taxon>
        <taxon>Ecdysozoa</taxon>
        <taxon>Scalidophora</taxon>
        <taxon>Priapulida</taxon>
        <taxon>Priapulimorpha</taxon>
        <taxon>Priapulimorphida</taxon>
        <taxon>Priapulidae</taxon>
        <taxon>Priapulus</taxon>
    </lineage>
</organism>
<keyword evidence="5" id="KW-0677">Repeat</keyword>
<evidence type="ECO:0000256" key="1">
    <source>
        <dbReference type="ARBA" id="ARBA00004123"/>
    </source>
</evidence>
<reference evidence="10" key="1">
    <citation type="submission" date="2025-08" db="UniProtKB">
        <authorList>
            <consortium name="RefSeq"/>
        </authorList>
    </citation>
    <scope>IDENTIFICATION</scope>
</reference>
<evidence type="ECO:0000256" key="7">
    <source>
        <dbReference type="ARBA" id="ARBA00023242"/>
    </source>
</evidence>
<gene>
    <name evidence="10" type="primary">LOC106806492</name>
</gene>
<dbReference type="InterPro" id="IPR016024">
    <property type="entry name" value="ARM-type_fold"/>
</dbReference>
<dbReference type="Proteomes" id="UP000695022">
    <property type="component" value="Unplaced"/>
</dbReference>
<evidence type="ECO:0000256" key="2">
    <source>
        <dbReference type="ARBA" id="ARBA00004496"/>
    </source>
</evidence>
<protein>
    <submittedName>
        <fullName evidence="10">Importin-5-like</fullName>
    </submittedName>
</protein>
<evidence type="ECO:0000256" key="4">
    <source>
        <dbReference type="ARBA" id="ARBA00022490"/>
    </source>
</evidence>
<keyword evidence="4" id="KW-0963">Cytoplasm</keyword>
<evidence type="ECO:0000256" key="3">
    <source>
        <dbReference type="ARBA" id="ARBA00022448"/>
    </source>
</evidence>